<protein>
    <submittedName>
        <fullName evidence="1">Uncharacterized protein</fullName>
    </submittedName>
</protein>
<sequence>MDAKGRQYPLTATSDVRSRARPLYSQIRIQEKTQDMVDGLEKERQKRRSVIEAAKCTFQMNLEAKSRLQKMPDEKYSGSLELLAYEDLFRLNIKHLIP</sequence>
<keyword evidence="2" id="KW-1185">Reference proteome</keyword>
<dbReference type="Proteomes" id="UP000693970">
    <property type="component" value="Unassembled WGS sequence"/>
</dbReference>
<dbReference type="EMBL" id="JAGRRH010000005">
    <property type="protein sequence ID" value="KAG7369997.1"/>
    <property type="molecule type" value="Genomic_DNA"/>
</dbReference>
<name>A0A9K3LXL7_9STRA</name>
<dbReference type="OrthoDB" id="57380at2759"/>
<gene>
    <name evidence="1" type="ORF">IV203_027743</name>
</gene>
<proteinExistence type="predicted"/>
<accession>A0A9K3LXL7</accession>
<organism evidence="1 2">
    <name type="scientific">Nitzschia inconspicua</name>
    <dbReference type="NCBI Taxonomy" id="303405"/>
    <lineage>
        <taxon>Eukaryota</taxon>
        <taxon>Sar</taxon>
        <taxon>Stramenopiles</taxon>
        <taxon>Ochrophyta</taxon>
        <taxon>Bacillariophyta</taxon>
        <taxon>Bacillariophyceae</taxon>
        <taxon>Bacillariophycidae</taxon>
        <taxon>Bacillariales</taxon>
        <taxon>Bacillariaceae</taxon>
        <taxon>Nitzschia</taxon>
    </lineage>
</organism>
<evidence type="ECO:0000313" key="1">
    <source>
        <dbReference type="EMBL" id="KAG7369997.1"/>
    </source>
</evidence>
<comment type="caution">
    <text evidence="1">The sequence shown here is derived from an EMBL/GenBank/DDBJ whole genome shotgun (WGS) entry which is preliminary data.</text>
</comment>
<reference evidence="1" key="1">
    <citation type="journal article" date="2021" name="Sci. Rep.">
        <title>Diploid genomic architecture of Nitzschia inconspicua, an elite biomass production diatom.</title>
        <authorList>
            <person name="Oliver A."/>
            <person name="Podell S."/>
            <person name="Pinowska A."/>
            <person name="Traller J.C."/>
            <person name="Smith S.R."/>
            <person name="McClure R."/>
            <person name="Beliaev A."/>
            <person name="Bohutskyi P."/>
            <person name="Hill E.A."/>
            <person name="Rabines A."/>
            <person name="Zheng H."/>
            <person name="Allen L.Z."/>
            <person name="Kuo A."/>
            <person name="Grigoriev I.V."/>
            <person name="Allen A.E."/>
            <person name="Hazlebeck D."/>
            <person name="Allen E.E."/>
        </authorList>
    </citation>
    <scope>NUCLEOTIDE SEQUENCE</scope>
    <source>
        <strain evidence="1">Hildebrandi</strain>
    </source>
</reference>
<reference evidence="1" key="2">
    <citation type="submission" date="2021-04" db="EMBL/GenBank/DDBJ databases">
        <authorList>
            <person name="Podell S."/>
        </authorList>
    </citation>
    <scope>NUCLEOTIDE SEQUENCE</scope>
    <source>
        <strain evidence="1">Hildebrandi</strain>
    </source>
</reference>
<evidence type="ECO:0000313" key="2">
    <source>
        <dbReference type="Proteomes" id="UP000693970"/>
    </source>
</evidence>
<dbReference type="AlphaFoldDB" id="A0A9K3LXL7"/>